<dbReference type="GO" id="GO:0009986">
    <property type="term" value="C:cell surface"/>
    <property type="evidence" value="ECO:0007669"/>
    <property type="project" value="InterPro"/>
</dbReference>
<dbReference type="InterPro" id="IPR038479">
    <property type="entry name" value="Transthyretin-like_sf"/>
</dbReference>
<evidence type="ECO:0000256" key="2">
    <source>
        <dbReference type="SAM" id="MobiDB-lite"/>
    </source>
</evidence>
<dbReference type="PANTHER" id="PTHR21700">
    <property type="entry name" value="TRANSTHYRETIN-LIKE FAMILY PROTEIN-RELATED"/>
    <property type="match status" value="1"/>
</dbReference>
<dbReference type="Pfam" id="PF01060">
    <property type="entry name" value="TTR-52"/>
    <property type="match status" value="1"/>
</dbReference>
<protein>
    <submittedName>
        <fullName evidence="4">Transthyretin-like family protein</fullName>
    </submittedName>
</protein>
<sequence>MKAINETFFEIGLNDAKDFYTNKKPVSLFAVGEGAQQCMAIQGRVRCGLGPTPAQQSPIFVTLIDVDEGRPDDLMDKGYASRDSGSFQLYGCASDPIGDIDPELRVYHKCRGREIMDKFVIPTQAIGKEYNFTEIINLQATFSTQTEKTYPVPKCSSLEPTTKKPPKI</sequence>
<dbReference type="WBParaSite" id="nRc.2.0.1.t29788-RA">
    <property type="protein sequence ID" value="nRc.2.0.1.t29788-RA"/>
    <property type="gene ID" value="nRc.2.0.1.g29788"/>
</dbReference>
<evidence type="ECO:0000256" key="1">
    <source>
        <dbReference type="ARBA" id="ARBA00010112"/>
    </source>
</evidence>
<dbReference type="PANTHER" id="PTHR21700:SF46">
    <property type="entry name" value="TRANSTHYRETIN-LIKE PROTEIN 52"/>
    <property type="match status" value="1"/>
</dbReference>
<keyword evidence="3" id="KW-1185">Reference proteome</keyword>
<name>A0A915JUL2_ROMCU</name>
<organism evidence="3 4">
    <name type="scientific">Romanomermis culicivorax</name>
    <name type="common">Nematode worm</name>
    <dbReference type="NCBI Taxonomy" id="13658"/>
    <lineage>
        <taxon>Eukaryota</taxon>
        <taxon>Metazoa</taxon>
        <taxon>Ecdysozoa</taxon>
        <taxon>Nematoda</taxon>
        <taxon>Enoplea</taxon>
        <taxon>Dorylaimia</taxon>
        <taxon>Mermithida</taxon>
        <taxon>Mermithoidea</taxon>
        <taxon>Mermithidae</taxon>
        <taxon>Romanomermis</taxon>
    </lineage>
</organism>
<dbReference type="OMA" id="GEYRFNT"/>
<feature type="region of interest" description="Disordered" evidence="2">
    <location>
        <begin position="149"/>
        <end position="168"/>
    </location>
</feature>
<proteinExistence type="inferred from homology"/>
<dbReference type="Proteomes" id="UP000887565">
    <property type="component" value="Unplaced"/>
</dbReference>
<dbReference type="AlphaFoldDB" id="A0A915JUL2"/>
<accession>A0A915JUL2</accession>
<evidence type="ECO:0000313" key="4">
    <source>
        <dbReference type="WBParaSite" id="nRc.2.0.1.t29788-RA"/>
    </source>
</evidence>
<dbReference type="InterPro" id="IPR001534">
    <property type="entry name" value="Transthyretin-like"/>
</dbReference>
<evidence type="ECO:0000313" key="3">
    <source>
        <dbReference type="Proteomes" id="UP000887565"/>
    </source>
</evidence>
<comment type="similarity">
    <text evidence="1">Belongs to the nematode transthyretin-like family.</text>
</comment>
<reference evidence="4" key="1">
    <citation type="submission" date="2022-11" db="UniProtKB">
        <authorList>
            <consortium name="WormBaseParasite"/>
        </authorList>
    </citation>
    <scope>IDENTIFICATION</scope>
</reference>
<dbReference type="Gene3D" id="2.60.40.3330">
    <property type="match status" value="1"/>
</dbReference>